<evidence type="ECO:0000259" key="4">
    <source>
        <dbReference type="SMART" id="SM00062"/>
    </source>
</evidence>
<dbReference type="InterPro" id="IPR001638">
    <property type="entry name" value="Solute-binding_3/MltF_N"/>
</dbReference>
<dbReference type="Proteomes" id="UP000004679">
    <property type="component" value="Unassembled WGS sequence"/>
</dbReference>
<feature type="signal peptide" evidence="3">
    <location>
        <begin position="1"/>
        <end position="20"/>
    </location>
</feature>
<protein>
    <recommendedName>
        <fullName evidence="4">Solute-binding protein family 3/N-terminal domain-containing protein</fullName>
    </recommendedName>
</protein>
<dbReference type="PANTHER" id="PTHR35936">
    <property type="entry name" value="MEMBRANE-BOUND LYTIC MUREIN TRANSGLYCOSYLASE F"/>
    <property type="match status" value="1"/>
</dbReference>
<dbReference type="EMBL" id="GG657904">
    <property type="protein sequence ID" value="EEF78835.1"/>
    <property type="molecule type" value="Genomic_DNA"/>
</dbReference>
<dbReference type="SUPFAM" id="SSF53850">
    <property type="entry name" value="Periplasmic binding protein-like II"/>
    <property type="match status" value="1"/>
</dbReference>
<dbReference type="HOGENOM" id="CLU_056715_0_0_6"/>
<keyword evidence="6" id="KW-1185">Reference proteome</keyword>
<comment type="similarity">
    <text evidence="1">Belongs to the bacterial solute-binding protein 3 family.</text>
</comment>
<organism evidence="5 6">
    <name type="scientific">Methylophaga thiooxydans DMS010</name>
    <dbReference type="NCBI Taxonomy" id="637616"/>
    <lineage>
        <taxon>Bacteria</taxon>
        <taxon>Pseudomonadati</taxon>
        <taxon>Pseudomonadota</taxon>
        <taxon>Gammaproteobacteria</taxon>
        <taxon>Thiotrichales</taxon>
        <taxon>Piscirickettsiaceae</taxon>
        <taxon>Methylophaga</taxon>
    </lineage>
</organism>
<name>C0N8X1_9GAMM</name>
<keyword evidence="2 3" id="KW-0732">Signal</keyword>
<dbReference type="AlphaFoldDB" id="C0N8X1"/>
<evidence type="ECO:0000256" key="3">
    <source>
        <dbReference type="SAM" id="SignalP"/>
    </source>
</evidence>
<dbReference type="Gene3D" id="3.40.190.10">
    <property type="entry name" value="Periplasmic binding protein-like II"/>
    <property type="match status" value="2"/>
</dbReference>
<accession>C0N8X1</accession>
<evidence type="ECO:0000256" key="2">
    <source>
        <dbReference type="ARBA" id="ARBA00022729"/>
    </source>
</evidence>
<feature type="chain" id="PRO_5002899555" description="Solute-binding protein family 3/N-terminal domain-containing protein" evidence="3">
    <location>
        <begin position="21"/>
        <end position="292"/>
    </location>
</feature>
<feature type="domain" description="Solute-binding protein family 3/N-terminal" evidence="4">
    <location>
        <begin position="33"/>
        <end position="272"/>
    </location>
</feature>
<reference evidence="5 6" key="1">
    <citation type="journal article" date="2011" name="J. Bacteriol.">
        <title>Draft genome sequence of the chemolithoheterotrophic, halophilic methylotroph Methylophaga thiooxydans DMS010.</title>
        <authorList>
            <person name="Boden R."/>
            <person name="Ferriera S."/>
            <person name="Johnson J."/>
            <person name="Kelly D.P."/>
            <person name="Murrell J.C."/>
            <person name="Schafer H."/>
        </authorList>
    </citation>
    <scope>NUCLEOTIDE SEQUENCE [LARGE SCALE GENOMIC DNA]</scope>
    <source>
        <strain evidence="5 6">DMS010</strain>
    </source>
</reference>
<evidence type="ECO:0000256" key="1">
    <source>
        <dbReference type="ARBA" id="ARBA00010333"/>
    </source>
</evidence>
<sequence>MQRWAVLLSGLFLSITAVHAEDLDLKPLPGQESVRVCADGYNMPYSNKEKEGFDNRIAELLGEELGIPVEYYWFPQRIGFSRNTIKSVDPETGKFRCDLAMSIPEHTDFLKPTKPYWSSIEAMVYRQGEGYELNKLEDIATVSKEQKPLRIGIFDRGVTTKQLLELGLANQIEYFQMMSGDVSVNAGRIIEGALANGEIDVALLWGPIAGHYASVSDIPMTVKPLNELGEAMVFSFSMGTRYQDKKWNALLNKFLDKRRDDINAIMSEYNMPSLENVNPYPKKRVRKDDDDD</sequence>
<dbReference type="InterPro" id="IPR022448">
    <property type="entry name" value="Quinoprotein_dehydrogenase"/>
</dbReference>
<dbReference type="PANTHER" id="PTHR35936:SF17">
    <property type="entry name" value="ARGININE-BINDING EXTRACELLULAR PROTEIN ARTP"/>
    <property type="match status" value="1"/>
</dbReference>
<proteinExistence type="inferred from homology"/>
<evidence type="ECO:0000313" key="6">
    <source>
        <dbReference type="Proteomes" id="UP000004679"/>
    </source>
</evidence>
<dbReference type="SMART" id="SM00062">
    <property type="entry name" value="PBPb"/>
    <property type="match status" value="1"/>
</dbReference>
<evidence type="ECO:0000313" key="5">
    <source>
        <dbReference type="EMBL" id="EEF78835.1"/>
    </source>
</evidence>
<dbReference type="NCBIfam" id="TIGR03871">
    <property type="entry name" value="ABC_peri_MoxJ_2"/>
    <property type="match status" value="1"/>
</dbReference>
<gene>
    <name evidence="5" type="ORF">MDMS009_2579</name>
</gene>